<keyword evidence="15" id="KW-1185">Reference proteome</keyword>
<dbReference type="KEGG" id="melm:C7H73_03710"/>
<feature type="transmembrane region" description="Helical" evidence="11">
    <location>
        <begin position="34"/>
        <end position="53"/>
    </location>
</feature>
<keyword evidence="4" id="KW-1003">Cell membrane</keyword>
<reference evidence="15" key="1">
    <citation type="submission" date="2018-03" db="EMBL/GenBank/DDBJ databases">
        <title>Genome sequencing of Melaminivora sp. strain SC2-7.</title>
        <authorList>
            <person name="Kim S.-J."/>
            <person name="Heo J."/>
            <person name="Ahn J.-H."/>
            <person name="Kwon S.-W."/>
        </authorList>
    </citation>
    <scope>NUCLEOTIDE SEQUENCE [LARGE SCALE GENOMIC DNA]</scope>
    <source>
        <strain evidence="15">SC2-7</strain>
    </source>
</reference>
<evidence type="ECO:0000256" key="1">
    <source>
        <dbReference type="ARBA" id="ARBA00004117"/>
    </source>
</evidence>
<dbReference type="InterPro" id="IPR045851">
    <property type="entry name" value="AMP-bd_C_sf"/>
</dbReference>
<dbReference type="OrthoDB" id="8554211at2"/>
<evidence type="ECO:0000256" key="11">
    <source>
        <dbReference type="SAM" id="Phobius"/>
    </source>
</evidence>
<feature type="compositionally biased region" description="Basic and acidic residues" evidence="10">
    <location>
        <begin position="360"/>
        <end position="372"/>
    </location>
</feature>
<dbReference type="GO" id="GO:0005886">
    <property type="term" value="C:plasma membrane"/>
    <property type="evidence" value="ECO:0007669"/>
    <property type="project" value="UniProtKB-SubCell"/>
</dbReference>
<name>A0A2P1NIH1_9BURK</name>
<dbReference type="PRINTS" id="PR01009">
    <property type="entry name" value="FLGMRINGFLIF"/>
</dbReference>
<dbReference type="PIRSF" id="PIRSF004862">
    <property type="entry name" value="FliF"/>
    <property type="match status" value="1"/>
</dbReference>
<evidence type="ECO:0000256" key="5">
    <source>
        <dbReference type="ARBA" id="ARBA00022692"/>
    </source>
</evidence>
<comment type="subcellular location">
    <subcellularLocation>
        <location evidence="1 9">Bacterial flagellum basal body</location>
    </subcellularLocation>
    <subcellularLocation>
        <location evidence="2">Cell membrane</location>
        <topology evidence="2">Multi-pass membrane protein</topology>
    </subcellularLocation>
</comment>
<comment type="function">
    <text evidence="9">The M ring may be actively involved in energy transduction.</text>
</comment>
<accession>A0A2P1NIH1</accession>
<dbReference type="EMBL" id="CP027792">
    <property type="protein sequence ID" value="AVP56865.1"/>
    <property type="molecule type" value="Genomic_DNA"/>
</dbReference>
<feature type="transmembrane region" description="Helical" evidence="11">
    <location>
        <begin position="469"/>
        <end position="491"/>
    </location>
</feature>
<keyword evidence="5 11" id="KW-0812">Transmembrane</keyword>
<dbReference type="Pfam" id="PF01514">
    <property type="entry name" value="YscJ_FliF"/>
    <property type="match status" value="1"/>
</dbReference>
<dbReference type="GO" id="GO:0009431">
    <property type="term" value="C:bacterial-type flagellum basal body, MS ring"/>
    <property type="evidence" value="ECO:0007669"/>
    <property type="project" value="InterPro"/>
</dbReference>
<evidence type="ECO:0000256" key="2">
    <source>
        <dbReference type="ARBA" id="ARBA00004651"/>
    </source>
</evidence>
<evidence type="ECO:0000256" key="9">
    <source>
        <dbReference type="PIRNR" id="PIRNR004862"/>
    </source>
</evidence>
<dbReference type="InterPro" id="IPR006182">
    <property type="entry name" value="FliF_N_dom"/>
</dbReference>
<dbReference type="Gene3D" id="3.30.300.30">
    <property type="match status" value="1"/>
</dbReference>
<dbReference type="Proteomes" id="UP000241829">
    <property type="component" value="Chromosome"/>
</dbReference>
<dbReference type="PANTHER" id="PTHR30046:SF0">
    <property type="entry name" value="FLAGELLAR M-RING PROTEIN"/>
    <property type="match status" value="1"/>
</dbReference>
<evidence type="ECO:0000313" key="15">
    <source>
        <dbReference type="Proteomes" id="UP000241829"/>
    </source>
</evidence>
<dbReference type="NCBIfam" id="TIGR00206">
    <property type="entry name" value="fliF"/>
    <property type="match status" value="1"/>
</dbReference>
<keyword evidence="14" id="KW-0966">Cell projection</keyword>
<evidence type="ECO:0000256" key="10">
    <source>
        <dbReference type="SAM" id="MobiDB-lite"/>
    </source>
</evidence>
<keyword evidence="8 9" id="KW-0975">Bacterial flagellum</keyword>
<dbReference type="InterPro" id="IPR013556">
    <property type="entry name" value="Flag_M-ring_C"/>
</dbReference>
<evidence type="ECO:0000259" key="13">
    <source>
        <dbReference type="Pfam" id="PF08345"/>
    </source>
</evidence>
<comment type="similarity">
    <text evidence="3 9">Belongs to the FliF family.</text>
</comment>
<keyword evidence="6 11" id="KW-1133">Transmembrane helix</keyword>
<feature type="domain" description="Flagellar M-ring N-terminal" evidence="12">
    <location>
        <begin position="55"/>
        <end position="230"/>
    </location>
</feature>
<keyword evidence="7 11" id="KW-0472">Membrane</keyword>
<dbReference type="GO" id="GO:0003774">
    <property type="term" value="F:cytoskeletal motor activity"/>
    <property type="evidence" value="ECO:0007669"/>
    <property type="project" value="InterPro"/>
</dbReference>
<evidence type="ECO:0000259" key="12">
    <source>
        <dbReference type="Pfam" id="PF01514"/>
    </source>
</evidence>
<dbReference type="InterPro" id="IPR000067">
    <property type="entry name" value="FlgMring_FliF"/>
</dbReference>
<feature type="region of interest" description="Disordered" evidence="10">
    <location>
        <begin position="283"/>
        <end position="373"/>
    </location>
</feature>
<gene>
    <name evidence="14" type="ORF">C7H73_03710</name>
</gene>
<evidence type="ECO:0000256" key="4">
    <source>
        <dbReference type="ARBA" id="ARBA00022475"/>
    </source>
</evidence>
<protein>
    <recommendedName>
        <fullName evidence="9">Flagellar M-ring protein</fullName>
    </recommendedName>
</protein>
<proteinExistence type="inferred from homology"/>
<dbReference type="RefSeq" id="WP_106845422.1">
    <property type="nucleotide sequence ID" value="NZ_CP027792.1"/>
</dbReference>
<organism evidence="14 15">
    <name type="scientific">Pulveribacter suum</name>
    <dbReference type="NCBI Taxonomy" id="2116657"/>
    <lineage>
        <taxon>Bacteria</taxon>
        <taxon>Pseudomonadati</taxon>
        <taxon>Pseudomonadota</taxon>
        <taxon>Betaproteobacteria</taxon>
        <taxon>Burkholderiales</taxon>
        <taxon>Comamonadaceae</taxon>
        <taxon>Pulveribacter</taxon>
    </lineage>
</organism>
<evidence type="ECO:0000256" key="6">
    <source>
        <dbReference type="ARBA" id="ARBA00022989"/>
    </source>
</evidence>
<keyword evidence="14" id="KW-0969">Cilium</keyword>
<keyword evidence="14" id="KW-0282">Flagellum</keyword>
<sequence length="566" mass="59529">MTTAVAEVSAVPTPAAAAPGLLQRLGGLDRAARLRWGALAALLVVAAIGAFFYSRQPDYRVLFAGVNDKDGGAIVAQLAQMNVPYKYSEGGGAILVPAERVHDVRLRLATQGLPKGSVTGFEVMENSRFGVTQFQERLNFQRGLEGELTRSIQALASVQSARVHLALPNQNGFFREQQKPSASVLVSLYPGRFLDRAQLAGIVHLVASSVPELAPSAVSVLDDSGKLLSQSPDGSSGASVDAQQLAYVQQIEAQYTRRITDLLEPVVGRGNVKAQVTAEVDFTQTESTVEQHRPNLSPDASAVRSQQVVETGGAPGSQPPAGVPGAVSNQPPQTAGAPVNGPAPQLAAAGGGGAQGTNPSKRESVTNYEVDKTTQVTRGGTGAIKRMNAAVVVNYASVSEGAGKPATPKALSPEQIEQMTALVRETIGFNKERGDSVNLMNAPFLVEEVPPGELPLWKQPEMRELATTLAWPLGISLAAAIVLIGVLRPALKARARSKELALARVASGKVDALEAESLQRPALPAPDGALELQPTPEQQRLNDARTLARENPVAVASILKTWVNGE</sequence>
<evidence type="ECO:0000256" key="7">
    <source>
        <dbReference type="ARBA" id="ARBA00023136"/>
    </source>
</evidence>
<dbReference type="AlphaFoldDB" id="A0A2P1NIH1"/>
<dbReference type="PANTHER" id="PTHR30046">
    <property type="entry name" value="FLAGELLAR M-RING PROTEIN"/>
    <property type="match status" value="1"/>
</dbReference>
<dbReference type="Pfam" id="PF08345">
    <property type="entry name" value="YscJ_FliF_C"/>
    <property type="match status" value="1"/>
</dbReference>
<evidence type="ECO:0000256" key="3">
    <source>
        <dbReference type="ARBA" id="ARBA00007971"/>
    </source>
</evidence>
<dbReference type="InterPro" id="IPR043427">
    <property type="entry name" value="YscJ/FliF"/>
</dbReference>
<evidence type="ECO:0000313" key="14">
    <source>
        <dbReference type="EMBL" id="AVP56865.1"/>
    </source>
</evidence>
<dbReference type="GO" id="GO:0071973">
    <property type="term" value="P:bacterial-type flagellum-dependent cell motility"/>
    <property type="evidence" value="ECO:0007669"/>
    <property type="project" value="InterPro"/>
</dbReference>
<feature type="domain" description="Flagellar M-ring C-terminal" evidence="13">
    <location>
        <begin position="263"/>
        <end position="444"/>
    </location>
</feature>
<evidence type="ECO:0000256" key="8">
    <source>
        <dbReference type="ARBA" id="ARBA00023143"/>
    </source>
</evidence>